<evidence type="ECO:0000313" key="2">
    <source>
        <dbReference type="Proteomes" id="UP000007797"/>
    </source>
</evidence>
<organism evidence="1 2">
    <name type="scientific">Cavenderia fasciculata</name>
    <name type="common">Slime mold</name>
    <name type="synonym">Dictyostelium fasciculatum</name>
    <dbReference type="NCBI Taxonomy" id="261658"/>
    <lineage>
        <taxon>Eukaryota</taxon>
        <taxon>Amoebozoa</taxon>
        <taxon>Evosea</taxon>
        <taxon>Eumycetozoa</taxon>
        <taxon>Dictyostelia</taxon>
        <taxon>Acytosteliales</taxon>
        <taxon>Cavenderiaceae</taxon>
        <taxon>Cavenderia</taxon>
    </lineage>
</organism>
<name>F4Q7Q0_CACFS</name>
<dbReference type="RefSeq" id="XP_004352125.1">
    <property type="nucleotide sequence ID" value="XM_004352073.1"/>
</dbReference>
<gene>
    <name evidence="1" type="ORF">DFA_09468</name>
</gene>
<accession>F4Q7Q0</accession>
<proteinExistence type="predicted"/>
<dbReference type="KEGG" id="dfa:DFA_09468"/>
<dbReference type="Proteomes" id="UP000007797">
    <property type="component" value="Unassembled WGS sequence"/>
</dbReference>
<keyword evidence="2" id="KW-1185">Reference proteome</keyword>
<evidence type="ECO:0000313" key="1">
    <source>
        <dbReference type="EMBL" id="EGG15800.1"/>
    </source>
</evidence>
<dbReference type="EMBL" id="GL883025">
    <property type="protein sequence ID" value="EGG15800.1"/>
    <property type="molecule type" value="Genomic_DNA"/>
</dbReference>
<dbReference type="AlphaFoldDB" id="F4Q7Q0"/>
<reference evidence="2" key="1">
    <citation type="journal article" date="2011" name="Genome Res.">
        <title>Phylogeny-wide analysis of social amoeba genomes highlights ancient origins for complex intercellular communication.</title>
        <authorList>
            <person name="Heidel A.J."/>
            <person name="Lawal H.M."/>
            <person name="Felder M."/>
            <person name="Schilde C."/>
            <person name="Helps N.R."/>
            <person name="Tunggal B."/>
            <person name="Rivero F."/>
            <person name="John U."/>
            <person name="Schleicher M."/>
            <person name="Eichinger L."/>
            <person name="Platzer M."/>
            <person name="Noegel A.A."/>
            <person name="Schaap P."/>
            <person name="Gloeckner G."/>
        </authorList>
    </citation>
    <scope>NUCLEOTIDE SEQUENCE [LARGE SCALE GENOMIC DNA]</scope>
    <source>
        <strain evidence="2">SH3</strain>
    </source>
</reference>
<dbReference type="OrthoDB" id="270392at2759"/>
<dbReference type="GeneID" id="14868113"/>
<sequence>MATIPHSTAELRKVKKVQFGILSPEEIVSAQKHQMNNNSN</sequence>
<protein>
    <submittedName>
        <fullName evidence="1">Uncharacterized protein</fullName>
    </submittedName>
</protein>